<evidence type="ECO:0000313" key="4">
    <source>
        <dbReference type="Proteomes" id="UP001371456"/>
    </source>
</evidence>
<accession>A0AAN8TLH5</accession>
<feature type="domain" description="Trichome birefringence-like C-terminal" evidence="2">
    <location>
        <begin position="108"/>
        <end position="199"/>
    </location>
</feature>
<dbReference type="EMBL" id="JBANQN010000004">
    <property type="protein sequence ID" value="KAK6790668.1"/>
    <property type="molecule type" value="Genomic_DNA"/>
</dbReference>
<dbReference type="GO" id="GO:0016413">
    <property type="term" value="F:O-acetyltransferase activity"/>
    <property type="evidence" value="ECO:0007669"/>
    <property type="project" value="InterPro"/>
</dbReference>
<dbReference type="Pfam" id="PF13839">
    <property type="entry name" value="PC-Esterase"/>
    <property type="match status" value="2"/>
</dbReference>
<feature type="domain" description="Trichome birefringence-like C-terminal" evidence="2">
    <location>
        <begin position="1"/>
        <end position="106"/>
    </location>
</feature>
<dbReference type="PANTHER" id="PTHR32285:SF30">
    <property type="entry name" value="PROTEIN TRICHOME BIREFRINGENCE-LIKE 42"/>
    <property type="match status" value="1"/>
</dbReference>
<dbReference type="PANTHER" id="PTHR32285">
    <property type="entry name" value="PROTEIN TRICHOME BIREFRINGENCE-LIKE 9-RELATED"/>
    <property type="match status" value="1"/>
</dbReference>
<sequence length="203" mass="22933">MKGKRILFVGDSLGNNHWESLACLLHAALPSSKYDYQTGDTLITLKFLEYEVSLQYLRNEFLVDLSIEKDGRILKLDSFTNTSIWEGADVLIFNSYYWWTHTGTLQAGANWGEPKEVNCKGQTKTIGGSTYPGERYPGEPVIKEVLNTMKKYVQLLDITLLTQLRKDGHPSIYGTSGELDCSHWCIAGVPDTWNLLLYTTLIS</sequence>
<comment type="similarity">
    <text evidence="1">Belongs to the PC-esterase family. TBL subfamily.</text>
</comment>
<comment type="caution">
    <text evidence="3">The sequence shown here is derived from an EMBL/GenBank/DDBJ whole genome shotgun (WGS) entry which is preliminary data.</text>
</comment>
<reference evidence="3 4" key="1">
    <citation type="submission" date="2024-02" db="EMBL/GenBank/DDBJ databases">
        <title>de novo genome assembly of Solanum bulbocastanum strain 11H21.</title>
        <authorList>
            <person name="Hosaka A.J."/>
        </authorList>
    </citation>
    <scope>NUCLEOTIDE SEQUENCE [LARGE SCALE GENOMIC DNA]</scope>
    <source>
        <tissue evidence="3">Young leaves</tissue>
    </source>
</reference>
<dbReference type="InterPro" id="IPR029962">
    <property type="entry name" value="TBL"/>
</dbReference>
<dbReference type="Proteomes" id="UP001371456">
    <property type="component" value="Unassembled WGS sequence"/>
</dbReference>
<keyword evidence="4" id="KW-1185">Reference proteome</keyword>
<evidence type="ECO:0000256" key="1">
    <source>
        <dbReference type="ARBA" id="ARBA00007727"/>
    </source>
</evidence>
<gene>
    <name evidence="3" type="ORF">RDI58_009749</name>
</gene>
<evidence type="ECO:0000313" key="3">
    <source>
        <dbReference type="EMBL" id="KAK6790668.1"/>
    </source>
</evidence>
<dbReference type="AlphaFoldDB" id="A0AAN8TLH5"/>
<protein>
    <recommendedName>
        <fullName evidence="2">Trichome birefringence-like C-terminal domain-containing protein</fullName>
    </recommendedName>
</protein>
<proteinExistence type="inferred from homology"/>
<organism evidence="3 4">
    <name type="scientific">Solanum bulbocastanum</name>
    <name type="common">Wild potato</name>
    <dbReference type="NCBI Taxonomy" id="147425"/>
    <lineage>
        <taxon>Eukaryota</taxon>
        <taxon>Viridiplantae</taxon>
        <taxon>Streptophyta</taxon>
        <taxon>Embryophyta</taxon>
        <taxon>Tracheophyta</taxon>
        <taxon>Spermatophyta</taxon>
        <taxon>Magnoliopsida</taxon>
        <taxon>eudicotyledons</taxon>
        <taxon>Gunneridae</taxon>
        <taxon>Pentapetalae</taxon>
        <taxon>asterids</taxon>
        <taxon>lamiids</taxon>
        <taxon>Solanales</taxon>
        <taxon>Solanaceae</taxon>
        <taxon>Solanoideae</taxon>
        <taxon>Solaneae</taxon>
        <taxon>Solanum</taxon>
    </lineage>
</organism>
<evidence type="ECO:0000259" key="2">
    <source>
        <dbReference type="Pfam" id="PF13839"/>
    </source>
</evidence>
<name>A0AAN8TLH5_SOLBU</name>
<dbReference type="InterPro" id="IPR026057">
    <property type="entry name" value="TBL_C"/>
</dbReference>
<dbReference type="GO" id="GO:0005794">
    <property type="term" value="C:Golgi apparatus"/>
    <property type="evidence" value="ECO:0007669"/>
    <property type="project" value="TreeGrafter"/>
</dbReference>